<feature type="domain" description="Pre-rRNA-processing protein RIX1 N-terminal" evidence="6">
    <location>
        <begin position="1"/>
        <end position="79"/>
    </location>
</feature>
<reference evidence="7 8" key="1">
    <citation type="submission" date="2019-03" db="EMBL/GenBank/DDBJ databases">
        <title>Draft genome sequence of Xylaria hypoxylon DSM 108379, a ubiquitous saprotrophic-parasitic fungi on hardwood.</title>
        <authorList>
            <person name="Buettner E."/>
            <person name="Leonhardt S."/>
            <person name="Gebauer A.M."/>
            <person name="Liers C."/>
            <person name="Hofrichter M."/>
            <person name="Kellner H."/>
        </authorList>
    </citation>
    <scope>NUCLEOTIDE SEQUENCE [LARGE SCALE GENOMIC DNA]</scope>
    <source>
        <strain evidence="7 8">DSM 108379</strain>
    </source>
</reference>
<evidence type="ECO:0000256" key="5">
    <source>
        <dbReference type="SAM" id="MobiDB-lite"/>
    </source>
</evidence>
<comment type="caution">
    <text evidence="7">The sequence shown here is derived from an EMBL/GenBank/DDBJ whole genome shotgun (WGS) entry which is preliminary data.</text>
</comment>
<evidence type="ECO:0000259" key="6">
    <source>
        <dbReference type="Pfam" id="PF08167"/>
    </source>
</evidence>
<dbReference type="AlphaFoldDB" id="A0A4Z0YLK3"/>
<dbReference type="Proteomes" id="UP000297716">
    <property type="component" value="Unassembled WGS sequence"/>
</dbReference>
<dbReference type="InterPro" id="IPR012583">
    <property type="entry name" value="RIX1_N"/>
</dbReference>
<evidence type="ECO:0000313" key="7">
    <source>
        <dbReference type="EMBL" id="TGJ80321.1"/>
    </source>
</evidence>
<gene>
    <name evidence="7" type="ORF">E0Z10_g8437</name>
</gene>
<dbReference type="InterPro" id="IPR016024">
    <property type="entry name" value="ARM-type_fold"/>
</dbReference>
<dbReference type="GO" id="GO:0006364">
    <property type="term" value="P:rRNA processing"/>
    <property type="evidence" value="ECO:0007669"/>
    <property type="project" value="TreeGrafter"/>
</dbReference>
<keyword evidence="8" id="KW-1185">Reference proteome</keyword>
<evidence type="ECO:0000256" key="1">
    <source>
        <dbReference type="ARBA" id="ARBA00004123"/>
    </source>
</evidence>
<comment type="similarity">
    <text evidence="2">Belongs to the RIX1/PELP1 family.</text>
</comment>
<accession>A0A4Z0YLK3</accession>
<feature type="compositionally biased region" description="Polar residues" evidence="5">
    <location>
        <begin position="342"/>
        <end position="360"/>
    </location>
</feature>
<organism evidence="7 8">
    <name type="scientific">Xylaria hypoxylon</name>
    <dbReference type="NCBI Taxonomy" id="37992"/>
    <lineage>
        <taxon>Eukaryota</taxon>
        <taxon>Fungi</taxon>
        <taxon>Dikarya</taxon>
        <taxon>Ascomycota</taxon>
        <taxon>Pezizomycotina</taxon>
        <taxon>Sordariomycetes</taxon>
        <taxon>Xylariomycetidae</taxon>
        <taxon>Xylariales</taxon>
        <taxon>Xylariaceae</taxon>
        <taxon>Xylaria</taxon>
    </lineage>
</organism>
<proteinExistence type="inferred from homology"/>
<dbReference type="OrthoDB" id="20900at2759"/>
<name>A0A4Z0YLK3_9PEZI</name>
<sequence length="645" mass="71105">MQEYPTLIREIVTPNLSGFANACLQVLKPPTSSKVGKAPYSLVETIFEAISTLIPLHPTTFRQFSGKFKAETRPFLVPTIADNVLIPITLQASSRRLVIRLHMTVVKGGDSTEWSEHVEELVKTLHSTADQVFRAVQETWESTIGYKPQPVNLDAEPQGGSENLDQLPPWVGVQAGGERIIGLLDFIAEYLHCRTRVAVTLPVTAIVDVTSRISSIKPPSSSKERLDSGMNPAIGREERDELWTVFPDIQIAAMKIHLALIQRLEKNYTPLAQETLDQIVRILQSTYRLPNARTTAFMLAKEILHLCGPTLPKFTVENLGLLMKCCCRDLLGAAGYVPKPKPQSSLLQNGQKPKTTSQNADAFLPGKPQDEMMSISLSTEHRDAAETFLTTLFSHLPQQHIPSSLRSQMLKTAILCRNRDAQVASILHPARDGSGRTTQVILPYLTQQFPRDESVEILRFNFRPIATGPSSEFMETDDAMGIEEDEKTQGGSKANGFSFGEEFDTHFSSAFAAPAPTTQLKAFSPIPMRSAEAAQTPFLARPSEVKVQSESETTVVEPCTVTSPLKRKNEDATAEISLSKRVEIDITTASLQGAEAARFETVTVTSTSEQMRGPQDGENDTSDDESVHLNMDLDLDDSDEDEGDE</sequence>
<dbReference type="PANTHER" id="PTHR34105:SF1">
    <property type="entry name" value="PROLINE-, GLUTAMIC ACID- AND LEUCINE-RICH PROTEIN 1"/>
    <property type="match status" value="1"/>
</dbReference>
<feature type="compositionally biased region" description="Acidic residues" evidence="5">
    <location>
        <begin position="633"/>
        <end position="645"/>
    </location>
</feature>
<protein>
    <recommendedName>
        <fullName evidence="3">Pre-rRNA-processing protein RIX1</fullName>
    </recommendedName>
</protein>
<dbReference type="Pfam" id="PF08167">
    <property type="entry name" value="RIX1"/>
    <property type="match status" value="1"/>
</dbReference>
<evidence type="ECO:0000256" key="3">
    <source>
        <dbReference type="ARBA" id="ARBA00021502"/>
    </source>
</evidence>
<dbReference type="STRING" id="37992.A0A4Z0YLK3"/>
<dbReference type="EMBL" id="SKBN01000228">
    <property type="protein sequence ID" value="TGJ80321.1"/>
    <property type="molecule type" value="Genomic_DNA"/>
</dbReference>
<evidence type="ECO:0000256" key="4">
    <source>
        <dbReference type="ARBA" id="ARBA00023242"/>
    </source>
</evidence>
<comment type="subcellular location">
    <subcellularLocation>
        <location evidence="1">Nucleus</location>
    </subcellularLocation>
</comment>
<dbReference type="GO" id="GO:0005634">
    <property type="term" value="C:nucleus"/>
    <property type="evidence" value="ECO:0007669"/>
    <property type="project" value="UniProtKB-SubCell"/>
</dbReference>
<evidence type="ECO:0000256" key="2">
    <source>
        <dbReference type="ARBA" id="ARBA00010511"/>
    </source>
</evidence>
<keyword evidence="4" id="KW-0539">Nucleus</keyword>
<dbReference type="PANTHER" id="PTHR34105">
    <property type="entry name" value="PROLINE-, GLUTAMIC ACID- AND LEUCINE-RICH PROTEIN 1"/>
    <property type="match status" value="1"/>
</dbReference>
<dbReference type="SUPFAM" id="SSF48371">
    <property type="entry name" value="ARM repeat"/>
    <property type="match status" value="1"/>
</dbReference>
<feature type="region of interest" description="Disordered" evidence="5">
    <location>
        <begin position="342"/>
        <end position="365"/>
    </location>
</feature>
<feature type="region of interest" description="Disordered" evidence="5">
    <location>
        <begin position="602"/>
        <end position="645"/>
    </location>
</feature>
<evidence type="ECO:0000313" key="8">
    <source>
        <dbReference type="Proteomes" id="UP000297716"/>
    </source>
</evidence>